<dbReference type="RefSeq" id="WP_160632302.1">
    <property type="nucleotide sequence ID" value="NZ_WWNE01000005.1"/>
</dbReference>
<keyword evidence="3" id="KW-1185">Reference proteome</keyword>
<dbReference type="Pfam" id="PF13376">
    <property type="entry name" value="OmdA"/>
    <property type="match status" value="1"/>
</dbReference>
<feature type="domain" description="YdhG-like" evidence="1">
    <location>
        <begin position="15"/>
        <end position="112"/>
    </location>
</feature>
<dbReference type="InterPro" id="IPR016786">
    <property type="entry name" value="YdeI_bac"/>
</dbReference>
<dbReference type="InterPro" id="IPR014922">
    <property type="entry name" value="YdhG-like"/>
</dbReference>
<dbReference type="EMBL" id="WWNE01000005">
    <property type="protein sequence ID" value="NBG65339.1"/>
    <property type="molecule type" value="Genomic_DNA"/>
</dbReference>
<organism evidence="2 3">
    <name type="scientific">Acidiluteibacter ferrifornacis</name>
    <dbReference type="NCBI Taxonomy" id="2692424"/>
    <lineage>
        <taxon>Bacteria</taxon>
        <taxon>Pseudomonadati</taxon>
        <taxon>Bacteroidota</taxon>
        <taxon>Flavobacteriia</taxon>
        <taxon>Flavobacteriales</taxon>
        <taxon>Cryomorphaceae</taxon>
        <taxon>Acidiluteibacter</taxon>
    </lineage>
</organism>
<dbReference type="InterPro" id="IPR042216">
    <property type="entry name" value="MitoNEET_CISD"/>
</dbReference>
<evidence type="ECO:0000313" key="2">
    <source>
        <dbReference type="EMBL" id="NBG65339.1"/>
    </source>
</evidence>
<evidence type="ECO:0000259" key="1">
    <source>
        <dbReference type="Pfam" id="PF08818"/>
    </source>
</evidence>
<dbReference type="PIRSF" id="PIRSF021308">
    <property type="entry name" value="UCP021308"/>
    <property type="match status" value="1"/>
</dbReference>
<dbReference type="Gene3D" id="3.40.5.90">
    <property type="entry name" value="CDGSH iron-sulfur domain, mitoNEET-type"/>
    <property type="match status" value="1"/>
</dbReference>
<name>A0A6N9NHM4_9FLAO</name>
<dbReference type="AlphaFoldDB" id="A0A6N9NHM4"/>
<evidence type="ECO:0000313" key="3">
    <source>
        <dbReference type="Proteomes" id="UP000470771"/>
    </source>
</evidence>
<reference evidence="2 3" key="1">
    <citation type="submission" date="2019-12" db="EMBL/GenBank/DDBJ databases">
        <authorList>
            <person name="Zhao J."/>
        </authorList>
    </citation>
    <scope>NUCLEOTIDE SEQUENCE [LARGE SCALE GENOMIC DNA]</scope>
    <source>
        <strain evidence="2 3">S-15</strain>
    </source>
</reference>
<gene>
    <name evidence="2" type="ORF">GQN54_04385</name>
</gene>
<accession>A0A6N9NHM4</accession>
<dbReference type="SUPFAM" id="SSF159888">
    <property type="entry name" value="YdhG-like"/>
    <property type="match status" value="1"/>
</dbReference>
<dbReference type="Proteomes" id="UP000470771">
    <property type="component" value="Unassembled WGS sequence"/>
</dbReference>
<dbReference type="Gene3D" id="3.90.1150.200">
    <property type="match status" value="1"/>
</dbReference>
<comment type="caution">
    <text evidence="2">The sequence shown here is derived from an EMBL/GenBank/DDBJ whole genome shotgun (WGS) entry which is preliminary data.</text>
</comment>
<dbReference type="Pfam" id="PF08818">
    <property type="entry name" value="DUF1801"/>
    <property type="match status" value="1"/>
</dbReference>
<protein>
    <recommendedName>
        <fullName evidence="1">YdhG-like domain-containing protein</fullName>
    </recommendedName>
</protein>
<sequence>MHPKVDDFIQRANQWQDEYLLLQKILLECGLTEELKWGNPCYTYKKSNMMMIAGFKGFIALSFLKGVLLQDTEKLLVAPGENSQSVRYLKFTSVQEITNQLDTIKTYIFESIEVEKAGIKVNKKKSSHLDLIDELKDKMNENQAFKEAFEALTPGRQRGYHLYFSSAKQSKTRIDRIEKYRQRILDGIGIHDCICGQSKRMPSCDGSHKYL</sequence>
<proteinExistence type="predicted"/>